<dbReference type="RefSeq" id="WP_012347282.1">
    <property type="nucleotide sequence ID" value="NC_010524.1"/>
</dbReference>
<name>B1Y3J4_LEPCP</name>
<dbReference type="EMBL" id="CP001013">
    <property type="protein sequence ID" value="ACB34522.1"/>
    <property type="molecule type" value="Genomic_DNA"/>
</dbReference>
<accession>B1Y3J4</accession>
<gene>
    <name evidence="2" type="ordered locus">Lcho_2256</name>
</gene>
<proteinExistence type="predicted"/>
<sequence length="141" mass="15759">MSLHSEAQLNRKFTEFAKLMNVYLAHFPKAEKYGLAQAIRVAAYDVYALIVECQKRYHKKTTLTNLDVRHEQLRMLLSLANDLGYFGFHGGVKAAPDDGPASAVRRYVAISRLVDELGRMIGGWVKSERKDSQVAATGEAS</sequence>
<dbReference type="Proteomes" id="UP000001693">
    <property type="component" value="Chromosome"/>
</dbReference>
<protein>
    <recommendedName>
        <fullName evidence="1">bAvd-like domain-containing protein</fullName>
    </recommendedName>
</protein>
<dbReference type="KEGG" id="lch:Lcho_2256"/>
<dbReference type="HOGENOM" id="CLU_144676_2_0_4"/>
<dbReference type="Pfam" id="PF22296">
    <property type="entry name" value="bAvd"/>
    <property type="match status" value="1"/>
</dbReference>
<dbReference type="SUPFAM" id="SSF158446">
    <property type="entry name" value="IVS-encoded protein-like"/>
    <property type="match status" value="1"/>
</dbReference>
<evidence type="ECO:0000259" key="1">
    <source>
        <dbReference type="Pfam" id="PF22296"/>
    </source>
</evidence>
<dbReference type="CDD" id="cd16376">
    <property type="entry name" value="Avd_like"/>
    <property type="match status" value="1"/>
</dbReference>
<dbReference type="STRING" id="395495.Lcho_2256"/>
<dbReference type="InterPro" id="IPR036583">
    <property type="entry name" value="23S_rRNA_IVS_sf"/>
</dbReference>
<dbReference type="AlphaFoldDB" id="B1Y3J4"/>
<dbReference type="InterPro" id="IPR055360">
    <property type="entry name" value="bAvd"/>
</dbReference>
<dbReference type="Gene3D" id="1.20.1440.60">
    <property type="entry name" value="23S rRNA-intervening sequence"/>
    <property type="match status" value="1"/>
</dbReference>
<evidence type="ECO:0000313" key="2">
    <source>
        <dbReference type="EMBL" id="ACB34522.1"/>
    </source>
</evidence>
<dbReference type="OrthoDB" id="9814817at2"/>
<keyword evidence="3" id="KW-1185">Reference proteome</keyword>
<reference evidence="2 3" key="1">
    <citation type="submission" date="2008-03" db="EMBL/GenBank/DDBJ databases">
        <title>Complete sequence of Leptothrix cholodnii SP-6.</title>
        <authorList>
            <consortium name="US DOE Joint Genome Institute"/>
            <person name="Copeland A."/>
            <person name="Lucas S."/>
            <person name="Lapidus A."/>
            <person name="Glavina del Rio T."/>
            <person name="Dalin E."/>
            <person name="Tice H."/>
            <person name="Bruce D."/>
            <person name="Goodwin L."/>
            <person name="Pitluck S."/>
            <person name="Chertkov O."/>
            <person name="Brettin T."/>
            <person name="Detter J.C."/>
            <person name="Han C."/>
            <person name="Kuske C.R."/>
            <person name="Schmutz J."/>
            <person name="Larimer F."/>
            <person name="Land M."/>
            <person name="Hauser L."/>
            <person name="Kyrpides N."/>
            <person name="Lykidis A."/>
            <person name="Emerson D."/>
            <person name="Richardson P."/>
        </authorList>
    </citation>
    <scope>NUCLEOTIDE SEQUENCE [LARGE SCALE GENOMIC DNA]</scope>
    <source>
        <strain evidence="3">ATCC 51168 / LMG 8142 / SP-6</strain>
    </source>
</reference>
<feature type="domain" description="bAvd-like" evidence="1">
    <location>
        <begin position="9"/>
        <end position="89"/>
    </location>
</feature>
<organism evidence="2 3">
    <name type="scientific">Leptothrix cholodnii (strain ATCC 51168 / LMG 8142 / SP-6)</name>
    <name type="common">Leptothrix discophora (strain SP-6)</name>
    <dbReference type="NCBI Taxonomy" id="395495"/>
    <lineage>
        <taxon>Bacteria</taxon>
        <taxon>Pseudomonadati</taxon>
        <taxon>Pseudomonadota</taxon>
        <taxon>Betaproteobacteria</taxon>
        <taxon>Burkholderiales</taxon>
        <taxon>Sphaerotilaceae</taxon>
        <taxon>Leptothrix</taxon>
    </lineage>
</organism>
<evidence type="ECO:0000313" key="3">
    <source>
        <dbReference type="Proteomes" id="UP000001693"/>
    </source>
</evidence>